<name>U1GQT7_ENDPU</name>
<protein>
    <recommendedName>
        <fullName evidence="1">Heterokaryon incompatibility domain-containing protein</fullName>
    </recommendedName>
</protein>
<gene>
    <name evidence="2" type="ORF">EPUS_00823</name>
</gene>
<dbReference type="PANTHER" id="PTHR24148">
    <property type="entry name" value="ANKYRIN REPEAT DOMAIN-CONTAINING PROTEIN 39 HOMOLOG-RELATED"/>
    <property type="match status" value="1"/>
</dbReference>
<evidence type="ECO:0000259" key="1">
    <source>
        <dbReference type="Pfam" id="PF06985"/>
    </source>
</evidence>
<reference evidence="3" key="1">
    <citation type="journal article" date="2014" name="BMC Genomics">
        <title>Genome characteristics reveal the impact of lichenization on lichen-forming fungus Endocarpon pusillum Hedwig (Verrucariales, Ascomycota).</title>
        <authorList>
            <person name="Wang Y.-Y."/>
            <person name="Liu B."/>
            <person name="Zhang X.-Y."/>
            <person name="Zhou Q.-M."/>
            <person name="Zhang T."/>
            <person name="Li H."/>
            <person name="Yu Y.-F."/>
            <person name="Zhang X.-L."/>
            <person name="Hao X.-Y."/>
            <person name="Wang M."/>
            <person name="Wang L."/>
            <person name="Wei J.-C."/>
        </authorList>
    </citation>
    <scope>NUCLEOTIDE SEQUENCE [LARGE SCALE GENOMIC DNA]</scope>
    <source>
        <strain evidence="3">Z07020 / HMAS-L-300199</strain>
    </source>
</reference>
<feature type="domain" description="Heterokaryon incompatibility" evidence="1">
    <location>
        <begin position="46"/>
        <end position="211"/>
    </location>
</feature>
<accession>U1GQT7</accession>
<keyword evidence="3" id="KW-1185">Reference proteome</keyword>
<dbReference type="HOGENOM" id="CLU_004184_7_2_1"/>
<evidence type="ECO:0000313" key="2">
    <source>
        <dbReference type="EMBL" id="ERF74693.1"/>
    </source>
</evidence>
<dbReference type="RefSeq" id="XP_007799794.1">
    <property type="nucleotide sequence ID" value="XM_007801603.1"/>
</dbReference>
<dbReference type="AlphaFoldDB" id="U1GQT7"/>
<dbReference type="EMBL" id="KE720872">
    <property type="protein sequence ID" value="ERF74693.1"/>
    <property type="molecule type" value="Genomic_DNA"/>
</dbReference>
<evidence type="ECO:0000313" key="3">
    <source>
        <dbReference type="Proteomes" id="UP000019373"/>
    </source>
</evidence>
<dbReference type="InterPro" id="IPR052895">
    <property type="entry name" value="HetReg/Transcr_Mod"/>
</dbReference>
<dbReference type="Pfam" id="PF26639">
    <property type="entry name" value="Het-6_barrel"/>
    <property type="match status" value="1"/>
</dbReference>
<dbReference type="InterPro" id="IPR010730">
    <property type="entry name" value="HET"/>
</dbReference>
<dbReference type="OrthoDB" id="4850726at2759"/>
<sequence>MGLYDNLPLSSTEQSIRLIKLQTASHRNAALVANISVIPLATNPDYAAVSYCWGSPTTKCRITCNDTVLQVGENLGAALTSIRSISNLPLWVDQICINQNDPRERSAQVAFMQKIYSQAMRTFVYLGEPDSGAVNEACKVLETIGIPVLQMSDYDKDELKLKTRLKVGLATVKLAVQHPRLMKRAYSEDVRRALERLIRLPYFSRKWIIQEVVMSRSLFCLLGGRCFEWDPFITAMLKQSRTVDSSADVYSATKVWWLWDLVHEFADKRRPPLLTLLYYSRSFKATEHRDYVFALLGAASDSHEFPEPDYELSVEQVYRETSSSFVRQGNGFLLLHLAGLRPTDNGLPSWVVDWRNFDTFYSGKDFSSFCAGGMDGSITLTPTAAILQGFGKIVDRVVAVADLFNPEVNLCDRLAHYIDNCTFAFGEFYEDDTQKLSIQRDLASMISFEMKFNVNDPERTMYKFNKDYIDVSACQDLSALDSLTPGQEVLMFCRFFLLKSERCISSFGHGIGVSGLGRPFQKLRPIETPKILAEDAVANGIARDSAFENFLRYNFFKPTTRPVMTQDRRLGLGPSMTQKDDVVCVLFGANAPLILRPSAGGTYKIVGEAYVQDIMFSETLKDDRYPVQQILIS</sequence>
<dbReference type="OMA" id="GESAHYA"/>
<dbReference type="GeneID" id="19235884"/>
<organism evidence="2 3">
    <name type="scientific">Endocarpon pusillum (strain Z07020 / HMAS-L-300199)</name>
    <name type="common">Lichen-forming fungus</name>
    <dbReference type="NCBI Taxonomy" id="1263415"/>
    <lineage>
        <taxon>Eukaryota</taxon>
        <taxon>Fungi</taxon>
        <taxon>Dikarya</taxon>
        <taxon>Ascomycota</taxon>
        <taxon>Pezizomycotina</taxon>
        <taxon>Eurotiomycetes</taxon>
        <taxon>Chaetothyriomycetidae</taxon>
        <taxon>Verrucariales</taxon>
        <taxon>Verrucariaceae</taxon>
        <taxon>Endocarpon</taxon>
    </lineage>
</organism>
<dbReference type="PANTHER" id="PTHR24148:SF64">
    <property type="entry name" value="HETEROKARYON INCOMPATIBILITY DOMAIN-CONTAINING PROTEIN"/>
    <property type="match status" value="1"/>
</dbReference>
<dbReference type="Pfam" id="PF06985">
    <property type="entry name" value="HET"/>
    <property type="match status" value="1"/>
</dbReference>
<dbReference type="Proteomes" id="UP000019373">
    <property type="component" value="Unassembled WGS sequence"/>
</dbReference>
<proteinExistence type="predicted"/>